<protein>
    <submittedName>
        <fullName evidence="1">Uncharacterized protein</fullName>
    </submittedName>
</protein>
<keyword evidence="2" id="KW-1185">Reference proteome</keyword>
<dbReference type="AlphaFoldDB" id="M3AW22"/>
<name>M3AW22_SPHMS</name>
<evidence type="ECO:0000313" key="1">
    <source>
        <dbReference type="EMBL" id="EMF10286.1"/>
    </source>
</evidence>
<dbReference type="RefSeq" id="XP_016758407.1">
    <property type="nucleotide sequence ID" value="XM_016900857.1"/>
</dbReference>
<dbReference type="Proteomes" id="UP000016931">
    <property type="component" value="Unassembled WGS sequence"/>
</dbReference>
<reference evidence="1 2" key="1">
    <citation type="journal article" date="2012" name="PLoS Pathog.">
        <title>Diverse lifestyles and strategies of plant pathogenesis encoded in the genomes of eighteen Dothideomycetes fungi.</title>
        <authorList>
            <person name="Ohm R.A."/>
            <person name="Feau N."/>
            <person name="Henrissat B."/>
            <person name="Schoch C.L."/>
            <person name="Horwitz B.A."/>
            <person name="Barry K.W."/>
            <person name="Condon B.J."/>
            <person name="Copeland A.C."/>
            <person name="Dhillon B."/>
            <person name="Glaser F."/>
            <person name="Hesse C.N."/>
            <person name="Kosti I."/>
            <person name="LaButti K."/>
            <person name="Lindquist E.A."/>
            <person name="Lucas S."/>
            <person name="Salamov A.A."/>
            <person name="Bradshaw R.E."/>
            <person name="Ciuffetti L."/>
            <person name="Hamelin R.C."/>
            <person name="Kema G.H.J."/>
            <person name="Lawrence C."/>
            <person name="Scott J.A."/>
            <person name="Spatafora J.W."/>
            <person name="Turgeon B.G."/>
            <person name="de Wit P.J.G.M."/>
            <person name="Zhong S."/>
            <person name="Goodwin S.B."/>
            <person name="Grigoriev I.V."/>
        </authorList>
    </citation>
    <scope>NUCLEOTIDE SEQUENCE [LARGE SCALE GENOMIC DNA]</scope>
    <source>
        <strain evidence="1 2">SO2202</strain>
    </source>
</reference>
<evidence type="ECO:0000313" key="2">
    <source>
        <dbReference type="Proteomes" id="UP000016931"/>
    </source>
</evidence>
<dbReference type="GeneID" id="27897994"/>
<accession>M3AW22</accession>
<dbReference type="EMBL" id="KB456268">
    <property type="protein sequence ID" value="EMF10286.1"/>
    <property type="molecule type" value="Genomic_DNA"/>
</dbReference>
<gene>
    <name evidence="1" type="ORF">SEPMUDRAFT_110661</name>
</gene>
<proteinExistence type="predicted"/>
<sequence>MDIPSMAHYRRALYHVESNFYRLDNAPFPRRHEYQPDLSAIPVLSGCVPFSGFGVFTALRKPRGRGGKSRTAVRRGIRKYFIRVTLVSDIVLMKNREDSEKGVLELFFDDDEAVLIPIDKAD</sequence>
<organism evidence="1 2">
    <name type="scientific">Sphaerulina musiva (strain SO2202)</name>
    <name type="common">Poplar stem canker fungus</name>
    <name type="synonym">Septoria musiva</name>
    <dbReference type="NCBI Taxonomy" id="692275"/>
    <lineage>
        <taxon>Eukaryota</taxon>
        <taxon>Fungi</taxon>
        <taxon>Dikarya</taxon>
        <taxon>Ascomycota</taxon>
        <taxon>Pezizomycotina</taxon>
        <taxon>Dothideomycetes</taxon>
        <taxon>Dothideomycetidae</taxon>
        <taxon>Mycosphaerellales</taxon>
        <taxon>Mycosphaerellaceae</taxon>
        <taxon>Sphaerulina</taxon>
    </lineage>
</organism>
<dbReference type="HOGENOM" id="CLU_2028199_0_0_1"/>